<accession>A0ABW2EKE4</accession>
<name>A0ABW2EKE4_9BACI</name>
<organism evidence="1 2">
    <name type="scientific">Halobacillus seohaensis</name>
    <dbReference type="NCBI Taxonomy" id="447421"/>
    <lineage>
        <taxon>Bacteria</taxon>
        <taxon>Bacillati</taxon>
        <taxon>Bacillota</taxon>
        <taxon>Bacilli</taxon>
        <taxon>Bacillales</taxon>
        <taxon>Bacillaceae</taxon>
        <taxon>Halobacillus</taxon>
    </lineage>
</organism>
<keyword evidence="2" id="KW-1185">Reference proteome</keyword>
<dbReference type="Proteomes" id="UP001596410">
    <property type="component" value="Unassembled WGS sequence"/>
</dbReference>
<protein>
    <submittedName>
        <fullName evidence="1">Uncharacterized protein</fullName>
    </submittedName>
</protein>
<evidence type="ECO:0000313" key="2">
    <source>
        <dbReference type="Proteomes" id="UP001596410"/>
    </source>
</evidence>
<gene>
    <name evidence="1" type="ORF">ACFQIC_12470</name>
</gene>
<sequence length="69" mass="8089">MIQEKIIIEGDIKGMRFSKAMSLAYDPDQATIEESIINYYNSQVSSFEELAIERGWQDAYWTYPTYILI</sequence>
<proteinExistence type="predicted"/>
<comment type="caution">
    <text evidence="1">The sequence shown here is derived from an EMBL/GenBank/DDBJ whole genome shotgun (WGS) entry which is preliminary data.</text>
</comment>
<dbReference type="EMBL" id="JBHSZV010000032">
    <property type="protein sequence ID" value="MFC7062668.1"/>
    <property type="molecule type" value="Genomic_DNA"/>
</dbReference>
<reference evidence="2" key="1">
    <citation type="journal article" date="2019" name="Int. J. Syst. Evol. Microbiol.">
        <title>The Global Catalogue of Microorganisms (GCM) 10K type strain sequencing project: providing services to taxonomists for standard genome sequencing and annotation.</title>
        <authorList>
            <consortium name="The Broad Institute Genomics Platform"/>
            <consortium name="The Broad Institute Genome Sequencing Center for Infectious Disease"/>
            <person name="Wu L."/>
            <person name="Ma J."/>
        </authorList>
    </citation>
    <scope>NUCLEOTIDE SEQUENCE [LARGE SCALE GENOMIC DNA]</scope>
    <source>
        <strain evidence="2">CGMCC 4.1621</strain>
    </source>
</reference>
<dbReference type="RefSeq" id="WP_204709539.1">
    <property type="nucleotide sequence ID" value="NZ_JBHSZV010000032.1"/>
</dbReference>
<evidence type="ECO:0000313" key="1">
    <source>
        <dbReference type="EMBL" id="MFC7062668.1"/>
    </source>
</evidence>